<gene>
    <name evidence="16" type="ORF">O987_03175</name>
</gene>
<keyword evidence="5" id="KW-0560">Oxidoreductase</keyword>
<evidence type="ECO:0000256" key="2">
    <source>
        <dbReference type="ARBA" id="ARBA00022630"/>
    </source>
</evidence>
<comment type="subcellular location">
    <subcellularLocation>
        <location evidence="1">Cytoplasm</location>
    </subcellularLocation>
</comment>
<dbReference type="AlphaFoldDB" id="A0A076PGS3"/>
<name>A0A076PGS3_COMTE</name>
<evidence type="ECO:0000256" key="5">
    <source>
        <dbReference type="ARBA" id="ARBA00023002"/>
    </source>
</evidence>
<evidence type="ECO:0000256" key="4">
    <source>
        <dbReference type="ARBA" id="ARBA00022741"/>
    </source>
</evidence>
<dbReference type="KEGG" id="ctes:O987_03175"/>
<dbReference type="GO" id="GO:0004497">
    <property type="term" value="F:monooxygenase activity"/>
    <property type="evidence" value="ECO:0007669"/>
    <property type="project" value="UniProtKB-KW"/>
</dbReference>
<dbReference type="HOGENOM" id="CLU_018204_10_0_4"/>
<keyword evidence="4" id="KW-0547">Nucleotide-binding</keyword>
<evidence type="ECO:0000256" key="7">
    <source>
        <dbReference type="ARBA" id="ARBA00034307"/>
    </source>
</evidence>
<dbReference type="Gene3D" id="1.20.140.10">
    <property type="entry name" value="Butyryl-CoA Dehydrogenase, subunit A, domain 3"/>
    <property type="match status" value="1"/>
</dbReference>
<dbReference type="PANTHER" id="PTHR43884:SF12">
    <property type="entry name" value="ISOVALERYL-COA DEHYDROGENASE, MITOCHONDRIAL-RELATED"/>
    <property type="match status" value="1"/>
</dbReference>
<comment type="catalytic activity">
    <reaction evidence="13">
        <text>dibenzothiophene + 2 FMNH2 + 2 O2 = dibenzothiophene 5,5-dioxide + 2 FMN + 2 H2O + 2 H(+)</text>
        <dbReference type="Rhea" id="RHEA:49072"/>
        <dbReference type="ChEBI" id="CHEBI:15377"/>
        <dbReference type="ChEBI" id="CHEBI:15378"/>
        <dbReference type="ChEBI" id="CHEBI:15379"/>
        <dbReference type="ChEBI" id="CHEBI:23681"/>
        <dbReference type="ChEBI" id="CHEBI:57618"/>
        <dbReference type="ChEBI" id="CHEBI:58210"/>
        <dbReference type="ChEBI" id="CHEBI:90356"/>
        <dbReference type="EC" id="1.14.14.21"/>
    </reaction>
</comment>
<evidence type="ECO:0000256" key="10">
    <source>
        <dbReference type="ARBA" id="ARBA00034345"/>
    </source>
</evidence>
<reference evidence="16 17" key="1">
    <citation type="journal article" date="2014" name="Genome Announc.">
        <title>Complete Genome Sequence of Polychlorinated Biphenyl Degrader Comamonas testosteroni TK102 (NBRC 109938).</title>
        <authorList>
            <person name="Fukuda K."/>
            <person name="Hosoyama A."/>
            <person name="Tsuchikane K."/>
            <person name="Ohji S."/>
            <person name="Yamazoe A."/>
            <person name="Fujita N."/>
            <person name="Shintani M."/>
            <person name="Kimbara K."/>
        </authorList>
    </citation>
    <scope>NUCLEOTIDE SEQUENCE [LARGE SCALE GENOMIC DNA]</scope>
    <source>
        <strain evidence="16">TK102</strain>
    </source>
</reference>
<evidence type="ECO:0000256" key="3">
    <source>
        <dbReference type="ARBA" id="ARBA00022643"/>
    </source>
</evidence>
<dbReference type="SUPFAM" id="SSF47203">
    <property type="entry name" value="Acyl-CoA dehydrogenase C-terminal domain-like"/>
    <property type="match status" value="1"/>
</dbReference>
<feature type="domain" description="Acyl-CoA oxidase/dehydrogenase middle" evidence="14">
    <location>
        <begin position="144"/>
        <end position="227"/>
    </location>
</feature>
<comment type="pathway">
    <text evidence="7">Sulfur metabolism; dibenzothiophene degradation.</text>
</comment>
<dbReference type="GO" id="GO:0050660">
    <property type="term" value="F:flavin adenine dinucleotide binding"/>
    <property type="evidence" value="ECO:0007669"/>
    <property type="project" value="InterPro"/>
</dbReference>
<evidence type="ECO:0000256" key="6">
    <source>
        <dbReference type="ARBA" id="ARBA00023033"/>
    </source>
</evidence>
<organism evidence="16 17">
    <name type="scientific">Comamonas testosteroni TK102</name>
    <dbReference type="NCBI Taxonomy" id="1392005"/>
    <lineage>
        <taxon>Bacteria</taxon>
        <taxon>Pseudomonadati</taxon>
        <taxon>Pseudomonadota</taxon>
        <taxon>Betaproteobacteria</taxon>
        <taxon>Burkholderiales</taxon>
        <taxon>Comamonadaceae</taxon>
        <taxon>Comamonas</taxon>
    </lineage>
</organism>
<dbReference type="GO" id="GO:0005737">
    <property type="term" value="C:cytoplasm"/>
    <property type="evidence" value="ECO:0007669"/>
    <property type="project" value="UniProtKB-SubCell"/>
</dbReference>
<proteinExistence type="inferred from homology"/>
<keyword evidence="3" id="KW-0288">FMN</keyword>
<dbReference type="PANTHER" id="PTHR43884">
    <property type="entry name" value="ACYL-COA DEHYDROGENASE"/>
    <property type="match status" value="1"/>
</dbReference>
<evidence type="ECO:0000256" key="11">
    <source>
        <dbReference type="ARBA" id="ARBA00047859"/>
    </source>
</evidence>
<dbReference type="EMBL" id="CP006704">
    <property type="protein sequence ID" value="AIJ44803.1"/>
    <property type="molecule type" value="Genomic_DNA"/>
</dbReference>
<dbReference type="InterPro" id="IPR013107">
    <property type="entry name" value="Acyl-CoA_DH_C"/>
</dbReference>
<comment type="catalytic activity">
    <reaction evidence="12">
        <text>dibenzothiophene 5-oxide + FMNH2 + O2 = dibenzothiophene 5,5-dioxide + FMN + H2O + H(+)</text>
        <dbReference type="Rhea" id="RHEA:49080"/>
        <dbReference type="ChEBI" id="CHEBI:15377"/>
        <dbReference type="ChEBI" id="CHEBI:15378"/>
        <dbReference type="ChEBI" id="CHEBI:15379"/>
        <dbReference type="ChEBI" id="CHEBI:23683"/>
        <dbReference type="ChEBI" id="CHEBI:57618"/>
        <dbReference type="ChEBI" id="CHEBI:58210"/>
        <dbReference type="ChEBI" id="CHEBI:90356"/>
    </reaction>
</comment>
<evidence type="ECO:0000313" key="16">
    <source>
        <dbReference type="EMBL" id="AIJ44803.1"/>
    </source>
</evidence>
<dbReference type="InterPro" id="IPR046373">
    <property type="entry name" value="Acyl-CoA_Oxase/DH_mid-dom_sf"/>
</dbReference>
<dbReference type="Gene3D" id="1.10.540.10">
    <property type="entry name" value="Acyl-CoA dehydrogenase/oxidase, N-terminal domain"/>
    <property type="match status" value="1"/>
</dbReference>
<dbReference type="Gene3D" id="2.40.110.10">
    <property type="entry name" value="Butyryl-CoA Dehydrogenase, subunit A, domain 2"/>
    <property type="match status" value="1"/>
</dbReference>
<dbReference type="GO" id="GO:0008470">
    <property type="term" value="F:3-methylbutanoyl-CoA dehydrogenase activity"/>
    <property type="evidence" value="ECO:0007669"/>
    <property type="project" value="TreeGrafter"/>
</dbReference>
<evidence type="ECO:0000259" key="14">
    <source>
        <dbReference type="Pfam" id="PF02770"/>
    </source>
</evidence>
<evidence type="ECO:0000256" key="13">
    <source>
        <dbReference type="ARBA" id="ARBA00049456"/>
    </source>
</evidence>
<feature type="domain" description="Acyl-CoA dehydrogenase C-terminal" evidence="15">
    <location>
        <begin position="254"/>
        <end position="392"/>
    </location>
</feature>
<dbReference type="GO" id="GO:0006552">
    <property type="term" value="P:L-leucine catabolic process"/>
    <property type="evidence" value="ECO:0007669"/>
    <property type="project" value="TreeGrafter"/>
</dbReference>
<evidence type="ECO:0000259" key="15">
    <source>
        <dbReference type="Pfam" id="PF08028"/>
    </source>
</evidence>
<dbReference type="PIRSF" id="PIRSF016578">
    <property type="entry name" value="HsaA"/>
    <property type="match status" value="1"/>
</dbReference>
<keyword evidence="6" id="KW-0503">Monooxygenase</keyword>
<dbReference type="Proteomes" id="UP000028782">
    <property type="component" value="Chromosome"/>
</dbReference>
<dbReference type="Pfam" id="PF02770">
    <property type="entry name" value="Acyl-CoA_dh_M"/>
    <property type="match status" value="1"/>
</dbReference>
<dbReference type="InterPro" id="IPR009100">
    <property type="entry name" value="AcylCoA_DH/oxidase_NM_dom_sf"/>
</dbReference>
<comment type="similarity">
    <text evidence="8">Belongs to the DszC flavin monooxygenase family.</text>
</comment>
<evidence type="ECO:0000256" key="12">
    <source>
        <dbReference type="ARBA" id="ARBA00048445"/>
    </source>
</evidence>
<dbReference type="EC" id="1.14.14.21" evidence="9"/>
<dbReference type="SUPFAM" id="SSF56645">
    <property type="entry name" value="Acyl-CoA dehydrogenase NM domain-like"/>
    <property type="match status" value="1"/>
</dbReference>
<dbReference type="RefSeq" id="WP_043370802.1">
    <property type="nucleotide sequence ID" value="NZ_CP006704.1"/>
</dbReference>
<dbReference type="Pfam" id="PF08028">
    <property type="entry name" value="Acyl-CoA_dh_2"/>
    <property type="match status" value="1"/>
</dbReference>
<evidence type="ECO:0000313" key="17">
    <source>
        <dbReference type="Proteomes" id="UP000028782"/>
    </source>
</evidence>
<dbReference type="InterPro" id="IPR036250">
    <property type="entry name" value="AcylCo_DH-like_C"/>
</dbReference>
<sequence length="419" mass="45166">MNAFVTPLRQAAAAQESAAPSARPGRTDILSGLPQLAAAIAPGAAQRELQREAPFAAFDLLRASGIGALRIGREQGGPGGSIADVIEVVATLAAADSNVAHALRTHFNTTELLRLDRSPSPLAQRQIGWVLEGKLFGGAFTELGTARAGISTSTLRREGEHHRLNGKKYYATGTAYADYFNVFAVNAQEQGITAVIPVQREGVRVLDDWDGMGQRLTASGSVELDNVLVYDDEISPSSREQLPGRHASALRQLILVATAAGIVRNLFSDARHYVLHLGRPAMHSPAERSCDDHFVQAVVGELAAASYAIDQLVAENARQLDLGAEALLLEHDDTENIVLHGALATAKTQLVVSRLALNAAERLFEVGGASVTSRKLNLDRHWRNLRTIFSHNPLLHKSRVVGDYELNGTRTHLEEGRVF</sequence>
<accession>A0A076PGS3</accession>
<keyword evidence="2" id="KW-0285">Flavoprotein</keyword>
<comment type="catalytic activity">
    <reaction evidence="11">
        <text>dibenzothiophene + FMNH2 + O2 = dibenzothiophene 5-oxide + FMN + H2O + H(+)</text>
        <dbReference type="Rhea" id="RHEA:49076"/>
        <dbReference type="ChEBI" id="CHEBI:15377"/>
        <dbReference type="ChEBI" id="CHEBI:15378"/>
        <dbReference type="ChEBI" id="CHEBI:15379"/>
        <dbReference type="ChEBI" id="CHEBI:23681"/>
        <dbReference type="ChEBI" id="CHEBI:23683"/>
        <dbReference type="ChEBI" id="CHEBI:57618"/>
        <dbReference type="ChEBI" id="CHEBI:58210"/>
    </reaction>
</comment>
<dbReference type="InterPro" id="IPR006091">
    <property type="entry name" value="Acyl-CoA_Oxase/DH_mid-dom"/>
</dbReference>
<dbReference type="InterPro" id="IPR037069">
    <property type="entry name" value="AcylCoA_DH/ox_N_sf"/>
</dbReference>
<evidence type="ECO:0000256" key="1">
    <source>
        <dbReference type="ARBA" id="ARBA00004496"/>
    </source>
</evidence>
<evidence type="ECO:0000256" key="9">
    <source>
        <dbReference type="ARBA" id="ARBA00034328"/>
    </source>
</evidence>
<evidence type="ECO:0000256" key="8">
    <source>
        <dbReference type="ARBA" id="ARBA00034317"/>
    </source>
</evidence>
<protein>
    <recommendedName>
        <fullName evidence="10">Dibenzothiophene monooxygenase</fullName>
        <ecNumber evidence="9">1.14.14.21</ecNumber>
    </recommendedName>
</protein>